<sequence>MQYSRKNRETASLGDRLHTTVLEVGPRDGLQNEARTLSPEDRIAFITRCVEAGARRIEAVSFVNPKRVPQMAGAEEVMAGVPRRDGVSYSGLVLNRRGLDRALAAGVDEVNVVVVASDTFSVRNQGCTTAEMLDAWDAIAAAAADAGVPAGVTIAAAFGCPFEGETPPARVAEIARRAHAAGASEIALADTIGVGVPAQVRDLTRRTREAAPGTPLRFHFHNTRNTGYANALTAVDEGVTVLDAAAGGFGGCPFAPAATGNIATEDLLYALHRSGIDTGYDMEAVAATGIWLGELLGKPAPALLGRAGPF</sequence>
<gene>
    <name evidence="5" type="ORF">ACFPZN_42410</name>
</gene>
<evidence type="ECO:0000313" key="5">
    <source>
        <dbReference type="EMBL" id="MFC5752306.1"/>
    </source>
</evidence>
<accession>A0ABW1AAS3</accession>
<evidence type="ECO:0000256" key="1">
    <source>
        <dbReference type="ARBA" id="ARBA00009405"/>
    </source>
</evidence>
<organism evidence="5 6">
    <name type="scientific">Actinomadura rugatobispora</name>
    <dbReference type="NCBI Taxonomy" id="1994"/>
    <lineage>
        <taxon>Bacteria</taxon>
        <taxon>Bacillati</taxon>
        <taxon>Actinomycetota</taxon>
        <taxon>Actinomycetes</taxon>
        <taxon>Streptosporangiales</taxon>
        <taxon>Thermomonosporaceae</taxon>
        <taxon>Actinomadura</taxon>
    </lineage>
</organism>
<dbReference type="Pfam" id="PF00682">
    <property type="entry name" value="HMGL-like"/>
    <property type="match status" value="1"/>
</dbReference>
<dbReference type="RefSeq" id="WP_378288266.1">
    <property type="nucleotide sequence ID" value="NZ_JBHSON010000085.1"/>
</dbReference>
<dbReference type="Proteomes" id="UP001596074">
    <property type="component" value="Unassembled WGS sequence"/>
</dbReference>
<reference evidence="6" key="1">
    <citation type="journal article" date="2019" name="Int. J. Syst. Evol. Microbiol.">
        <title>The Global Catalogue of Microorganisms (GCM) 10K type strain sequencing project: providing services to taxonomists for standard genome sequencing and annotation.</title>
        <authorList>
            <consortium name="The Broad Institute Genomics Platform"/>
            <consortium name="The Broad Institute Genome Sequencing Center for Infectious Disease"/>
            <person name="Wu L."/>
            <person name="Ma J."/>
        </authorList>
    </citation>
    <scope>NUCLEOTIDE SEQUENCE [LARGE SCALE GENOMIC DNA]</scope>
    <source>
        <strain evidence="6">KCTC 42087</strain>
    </source>
</reference>
<keyword evidence="3 5" id="KW-0456">Lyase</keyword>
<comment type="caution">
    <text evidence="5">The sequence shown here is derived from an EMBL/GenBank/DDBJ whole genome shotgun (WGS) entry which is preliminary data.</text>
</comment>
<dbReference type="InterPro" id="IPR013785">
    <property type="entry name" value="Aldolase_TIM"/>
</dbReference>
<proteinExistence type="inferred from homology"/>
<dbReference type="PROSITE" id="PS50991">
    <property type="entry name" value="PYR_CT"/>
    <property type="match status" value="1"/>
</dbReference>
<evidence type="ECO:0000256" key="3">
    <source>
        <dbReference type="ARBA" id="ARBA00023239"/>
    </source>
</evidence>
<feature type="domain" description="Pyruvate carboxyltransferase" evidence="4">
    <location>
        <begin position="19"/>
        <end position="286"/>
    </location>
</feature>
<keyword evidence="2" id="KW-0479">Metal-binding</keyword>
<name>A0ABW1AAS3_9ACTN</name>
<comment type="similarity">
    <text evidence="1">Belongs to the HMG-CoA lyase family.</text>
</comment>
<dbReference type="GO" id="GO:0016829">
    <property type="term" value="F:lyase activity"/>
    <property type="evidence" value="ECO:0007669"/>
    <property type="project" value="UniProtKB-KW"/>
</dbReference>
<dbReference type="NCBIfam" id="NF004283">
    <property type="entry name" value="PRK05692.1"/>
    <property type="match status" value="1"/>
</dbReference>
<dbReference type="InterPro" id="IPR000891">
    <property type="entry name" value="PYR_CT"/>
</dbReference>
<dbReference type="Gene3D" id="3.20.20.70">
    <property type="entry name" value="Aldolase class I"/>
    <property type="match status" value="1"/>
</dbReference>
<dbReference type="EMBL" id="JBHSON010000085">
    <property type="protein sequence ID" value="MFC5752306.1"/>
    <property type="molecule type" value="Genomic_DNA"/>
</dbReference>
<protein>
    <submittedName>
        <fullName evidence="5">Hydroxymethylglutaryl-CoA lyase</fullName>
    </submittedName>
</protein>
<dbReference type="InterPro" id="IPR043594">
    <property type="entry name" value="HMGL"/>
</dbReference>
<dbReference type="SUPFAM" id="SSF51569">
    <property type="entry name" value="Aldolase"/>
    <property type="match status" value="1"/>
</dbReference>
<evidence type="ECO:0000256" key="2">
    <source>
        <dbReference type="ARBA" id="ARBA00022723"/>
    </source>
</evidence>
<evidence type="ECO:0000313" key="6">
    <source>
        <dbReference type="Proteomes" id="UP001596074"/>
    </source>
</evidence>
<evidence type="ECO:0000259" key="4">
    <source>
        <dbReference type="PROSITE" id="PS50991"/>
    </source>
</evidence>
<dbReference type="CDD" id="cd07938">
    <property type="entry name" value="DRE_TIM_HMGL"/>
    <property type="match status" value="1"/>
</dbReference>
<dbReference type="PANTHER" id="PTHR42738:SF7">
    <property type="entry name" value="HYDROXYMETHYLGLUTARYL-COA LYASE"/>
    <property type="match status" value="1"/>
</dbReference>
<keyword evidence="6" id="KW-1185">Reference proteome</keyword>
<dbReference type="PANTHER" id="PTHR42738">
    <property type="entry name" value="HYDROXYMETHYLGLUTARYL-COA LYASE"/>
    <property type="match status" value="1"/>
</dbReference>